<organism evidence="2 3">
    <name type="scientific">Neomoorella humiferrea</name>
    <dbReference type="NCBI Taxonomy" id="676965"/>
    <lineage>
        <taxon>Bacteria</taxon>
        <taxon>Bacillati</taxon>
        <taxon>Bacillota</taxon>
        <taxon>Clostridia</taxon>
        <taxon>Neomoorellales</taxon>
        <taxon>Neomoorellaceae</taxon>
        <taxon>Neomoorella</taxon>
    </lineage>
</organism>
<dbReference type="GO" id="GO:0015627">
    <property type="term" value="C:type II protein secretion system complex"/>
    <property type="evidence" value="ECO:0007669"/>
    <property type="project" value="TreeGrafter"/>
</dbReference>
<dbReference type="AlphaFoldDB" id="A0A2T0AW76"/>
<dbReference type="SMART" id="SM00278">
    <property type="entry name" value="HhH1"/>
    <property type="match status" value="2"/>
</dbReference>
<dbReference type="Gene3D" id="3.10.560.10">
    <property type="entry name" value="Outer membrane lipoprotein wza domain like"/>
    <property type="match status" value="1"/>
</dbReference>
<comment type="caution">
    <text evidence="2">The sequence shown here is derived from an EMBL/GenBank/DDBJ whole genome shotgun (WGS) entry which is preliminary data.</text>
</comment>
<accession>A0A2T0AW76</accession>
<proteinExistence type="predicted"/>
<dbReference type="OrthoDB" id="9790239at2"/>
<evidence type="ECO:0000259" key="1">
    <source>
        <dbReference type="SMART" id="SM00278"/>
    </source>
</evidence>
<feature type="domain" description="Helix-hairpin-helix DNA-binding motif class 1" evidence="1">
    <location>
        <begin position="146"/>
        <end position="165"/>
    </location>
</feature>
<name>A0A2T0AW76_9FIRM</name>
<dbReference type="Gene3D" id="1.10.150.320">
    <property type="entry name" value="Photosystem II 12 kDa extrinsic protein"/>
    <property type="match status" value="1"/>
</dbReference>
<dbReference type="InterPro" id="IPR010994">
    <property type="entry name" value="RuvA_2-like"/>
</dbReference>
<dbReference type="SUPFAM" id="SSF47781">
    <property type="entry name" value="RuvA domain 2-like"/>
    <property type="match status" value="1"/>
</dbReference>
<protein>
    <submittedName>
        <fullName evidence="2">ComE operon protein 1</fullName>
    </submittedName>
</protein>
<reference evidence="2 3" key="1">
    <citation type="submission" date="2018-03" db="EMBL/GenBank/DDBJ databases">
        <title>Genome sequence of Moorella humiferrea DSM 23265.</title>
        <authorList>
            <person name="Poehlein A."/>
            <person name="Daniel R."/>
        </authorList>
    </citation>
    <scope>NUCLEOTIDE SEQUENCE [LARGE SCALE GENOMIC DNA]</scope>
    <source>
        <strain evidence="2 3">DSM 23265</strain>
    </source>
</reference>
<gene>
    <name evidence="2" type="primary">comEA</name>
    <name evidence="2" type="ORF">MOHU_04610</name>
</gene>
<dbReference type="InterPro" id="IPR051675">
    <property type="entry name" value="Endo/Exo/Phosphatase_dom_1"/>
</dbReference>
<sequence>MGLVAALLFGLGLQFGRWQERKAAEETPRVVAADERPLSKNDNTTSEASTIQVHVAGAVERPGVYELKNGARVNEAVALAGLLPDADPNALNLAAPLMDGQQVVVPRRGEVAAAGYTGLPGASAAGATTGGVKSGGKININTAGLAELDGLPGIGPTLAQRIIDYRNQKGPFRTIEDLQNVSGIGPSRFNEIKDLITVY</sequence>
<evidence type="ECO:0000313" key="2">
    <source>
        <dbReference type="EMBL" id="PRR74961.1"/>
    </source>
</evidence>
<dbReference type="InterPro" id="IPR003583">
    <property type="entry name" value="Hlx-hairpin-Hlx_DNA-bd_motif"/>
</dbReference>
<dbReference type="Proteomes" id="UP000238415">
    <property type="component" value="Unassembled WGS sequence"/>
</dbReference>
<dbReference type="PANTHER" id="PTHR21180">
    <property type="entry name" value="ENDONUCLEASE/EXONUCLEASE/PHOSPHATASE FAMILY DOMAIN-CONTAINING PROTEIN 1"/>
    <property type="match status" value="1"/>
</dbReference>
<dbReference type="EMBL" id="PVXM01000006">
    <property type="protein sequence ID" value="PRR74961.1"/>
    <property type="molecule type" value="Genomic_DNA"/>
</dbReference>
<dbReference type="GO" id="GO:0015628">
    <property type="term" value="P:protein secretion by the type II secretion system"/>
    <property type="evidence" value="ECO:0007669"/>
    <property type="project" value="TreeGrafter"/>
</dbReference>
<dbReference type="GO" id="GO:0003677">
    <property type="term" value="F:DNA binding"/>
    <property type="evidence" value="ECO:0007669"/>
    <property type="project" value="InterPro"/>
</dbReference>
<dbReference type="NCBIfam" id="TIGR00426">
    <property type="entry name" value="competence protein ComEA helix-hairpin-helix repeat region"/>
    <property type="match status" value="1"/>
</dbReference>
<evidence type="ECO:0000313" key="3">
    <source>
        <dbReference type="Proteomes" id="UP000238415"/>
    </source>
</evidence>
<dbReference type="GO" id="GO:0006281">
    <property type="term" value="P:DNA repair"/>
    <property type="evidence" value="ECO:0007669"/>
    <property type="project" value="InterPro"/>
</dbReference>
<feature type="domain" description="Helix-hairpin-helix DNA-binding motif class 1" evidence="1">
    <location>
        <begin position="176"/>
        <end position="195"/>
    </location>
</feature>
<dbReference type="PANTHER" id="PTHR21180:SF32">
    <property type="entry name" value="ENDONUCLEASE_EXONUCLEASE_PHOSPHATASE FAMILY DOMAIN-CONTAINING PROTEIN 1"/>
    <property type="match status" value="1"/>
</dbReference>
<keyword evidence="3" id="KW-1185">Reference proteome</keyword>
<dbReference type="InterPro" id="IPR004509">
    <property type="entry name" value="Competence_ComEA_HhH"/>
</dbReference>
<dbReference type="Pfam" id="PF10531">
    <property type="entry name" value="SLBB"/>
    <property type="match status" value="1"/>
</dbReference>
<dbReference type="InterPro" id="IPR019554">
    <property type="entry name" value="Soluble_ligand-bd"/>
</dbReference>
<dbReference type="Pfam" id="PF12836">
    <property type="entry name" value="HHH_3"/>
    <property type="match status" value="1"/>
</dbReference>